<dbReference type="Proteomes" id="UP000230750">
    <property type="component" value="Unassembled WGS sequence"/>
</dbReference>
<keyword evidence="3" id="KW-1185">Reference proteome</keyword>
<comment type="caution">
    <text evidence="2">The sequence shown here is derived from an EMBL/GenBank/DDBJ whole genome shotgun (WGS) entry which is preliminary data.</text>
</comment>
<protein>
    <submittedName>
        <fullName evidence="2">Uncharacterized protein</fullName>
    </submittedName>
</protein>
<reference evidence="2 3" key="1">
    <citation type="journal article" date="2017" name="PLoS Biol.">
        <title>The sea cucumber genome provides insights into morphological evolution and visceral regeneration.</title>
        <authorList>
            <person name="Zhang X."/>
            <person name="Sun L."/>
            <person name="Yuan J."/>
            <person name="Sun Y."/>
            <person name="Gao Y."/>
            <person name="Zhang L."/>
            <person name="Li S."/>
            <person name="Dai H."/>
            <person name="Hamel J.F."/>
            <person name="Liu C."/>
            <person name="Yu Y."/>
            <person name="Liu S."/>
            <person name="Lin W."/>
            <person name="Guo K."/>
            <person name="Jin S."/>
            <person name="Xu P."/>
            <person name="Storey K.B."/>
            <person name="Huan P."/>
            <person name="Zhang T."/>
            <person name="Zhou Y."/>
            <person name="Zhang J."/>
            <person name="Lin C."/>
            <person name="Li X."/>
            <person name="Xing L."/>
            <person name="Huo D."/>
            <person name="Sun M."/>
            <person name="Wang L."/>
            <person name="Mercier A."/>
            <person name="Li F."/>
            <person name="Yang H."/>
            <person name="Xiang J."/>
        </authorList>
    </citation>
    <scope>NUCLEOTIDE SEQUENCE [LARGE SCALE GENOMIC DNA]</scope>
    <source>
        <strain evidence="2">Shaxun</strain>
        <tissue evidence="2">Muscle</tissue>
    </source>
</reference>
<gene>
    <name evidence="2" type="ORF">BSL78_05517</name>
</gene>
<feature type="signal peptide" evidence="1">
    <location>
        <begin position="1"/>
        <end position="22"/>
    </location>
</feature>
<dbReference type="EMBL" id="MRZV01000138">
    <property type="protein sequence ID" value="PIK57609.1"/>
    <property type="molecule type" value="Genomic_DNA"/>
</dbReference>
<keyword evidence="1" id="KW-0732">Signal</keyword>
<evidence type="ECO:0000313" key="2">
    <source>
        <dbReference type="EMBL" id="PIK57609.1"/>
    </source>
</evidence>
<organism evidence="2 3">
    <name type="scientific">Stichopus japonicus</name>
    <name type="common">Sea cucumber</name>
    <dbReference type="NCBI Taxonomy" id="307972"/>
    <lineage>
        <taxon>Eukaryota</taxon>
        <taxon>Metazoa</taxon>
        <taxon>Echinodermata</taxon>
        <taxon>Eleutherozoa</taxon>
        <taxon>Echinozoa</taxon>
        <taxon>Holothuroidea</taxon>
        <taxon>Aspidochirotacea</taxon>
        <taxon>Aspidochirotida</taxon>
        <taxon>Stichopodidae</taxon>
        <taxon>Apostichopus</taxon>
    </lineage>
</organism>
<dbReference type="AlphaFoldDB" id="A0A2G8LBI4"/>
<name>A0A2G8LBI4_STIJA</name>
<evidence type="ECO:0000313" key="3">
    <source>
        <dbReference type="Proteomes" id="UP000230750"/>
    </source>
</evidence>
<evidence type="ECO:0000256" key="1">
    <source>
        <dbReference type="SAM" id="SignalP"/>
    </source>
</evidence>
<accession>A0A2G8LBI4</accession>
<sequence>MEKTRIFSLVLVLVGLCQTALSSTNLDEENYRGGNNELIAQMMITAAANLKDIRTYCREDGYLDSDRLYDMADQLDSVLSHLTDQISLYSSQGGLLGNLLIVSSFIPSPLRTALFYYGGYLNLGSRVGHISNLVLKSIRDDINEEELNGTLFRMRKMHHSNEIFKVVRKGIDSLPAAAELLKNGEMILSEEESQMCLRRLQNIEKIVPSILESEKVDLEDLLELCVDIYEILDHFDALTIVRETWRHVKGGIYAMKKDSMNAVVSFKGHKSDIRSELMSALGGAIKIIGSNSKSSGLWSNVFRGLLSLFNIYNEPNNINSMKDHIRNKEASILEFRYIARSARIYFDGLDSCSN</sequence>
<proteinExistence type="predicted"/>
<feature type="chain" id="PRO_5013607344" evidence="1">
    <location>
        <begin position="23"/>
        <end position="354"/>
    </location>
</feature>